<dbReference type="PRINTS" id="PR00455">
    <property type="entry name" value="HTHTETR"/>
</dbReference>
<evidence type="ECO:0000256" key="3">
    <source>
        <dbReference type="ARBA" id="ARBA00023163"/>
    </source>
</evidence>
<protein>
    <submittedName>
        <fullName evidence="6">TetR/AcrR family transcriptional regulator</fullName>
    </submittedName>
</protein>
<name>A0ABS8DST7_9GAMM</name>
<dbReference type="PANTHER" id="PTHR47506">
    <property type="entry name" value="TRANSCRIPTIONAL REGULATORY PROTEIN"/>
    <property type="match status" value="1"/>
</dbReference>
<comment type="caution">
    <text evidence="6">The sequence shown here is derived from an EMBL/GenBank/DDBJ whole genome shotgun (WGS) entry which is preliminary data.</text>
</comment>
<evidence type="ECO:0000313" key="7">
    <source>
        <dbReference type="Proteomes" id="UP001319882"/>
    </source>
</evidence>
<organism evidence="6 7">
    <name type="scientific">Vreelandella malpeensis</name>
    <dbReference type="NCBI Taxonomy" id="1172368"/>
    <lineage>
        <taxon>Bacteria</taxon>
        <taxon>Pseudomonadati</taxon>
        <taxon>Pseudomonadota</taxon>
        <taxon>Gammaproteobacteria</taxon>
        <taxon>Oceanospirillales</taxon>
        <taxon>Halomonadaceae</taxon>
        <taxon>Vreelandella</taxon>
    </lineage>
</organism>
<dbReference type="Proteomes" id="UP001319882">
    <property type="component" value="Unassembled WGS sequence"/>
</dbReference>
<dbReference type="PROSITE" id="PS50977">
    <property type="entry name" value="HTH_TETR_2"/>
    <property type="match status" value="1"/>
</dbReference>
<dbReference type="SUPFAM" id="SSF46689">
    <property type="entry name" value="Homeodomain-like"/>
    <property type="match status" value="1"/>
</dbReference>
<keyword evidence="3" id="KW-0804">Transcription</keyword>
<dbReference type="InterPro" id="IPR001647">
    <property type="entry name" value="HTH_TetR"/>
</dbReference>
<proteinExistence type="predicted"/>
<dbReference type="Pfam" id="PF00440">
    <property type="entry name" value="TetR_N"/>
    <property type="match status" value="1"/>
</dbReference>
<keyword evidence="2 4" id="KW-0238">DNA-binding</keyword>
<evidence type="ECO:0000259" key="5">
    <source>
        <dbReference type="PROSITE" id="PS50977"/>
    </source>
</evidence>
<sequence length="174" mass="18852">MTTMDKILSSSETLFDRHGFTATGMDKLTQGAGVSSRTLYKHVGSKNALIARVLDERDRRFAQFMEDDTIEALFNALEEWGRVEGRRGCLFLRALSETGGDTPEIKEAVLAHKMRMAKRIARLVEQETGDSDAALTEQIIVLFEGAAAAAAYRGEQAVAAARQAAVALLAGACS</sequence>
<accession>A0ABS8DST7</accession>
<evidence type="ECO:0000256" key="1">
    <source>
        <dbReference type="ARBA" id="ARBA00023015"/>
    </source>
</evidence>
<dbReference type="InterPro" id="IPR036271">
    <property type="entry name" value="Tet_transcr_reg_TetR-rel_C_sf"/>
</dbReference>
<dbReference type="RefSeq" id="WP_227390009.1">
    <property type="nucleotide sequence ID" value="NZ_JBHSCJ010000004.1"/>
</dbReference>
<dbReference type="InterPro" id="IPR011075">
    <property type="entry name" value="TetR_C"/>
</dbReference>
<feature type="domain" description="HTH tetR-type" evidence="5">
    <location>
        <begin position="1"/>
        <end position="61"/>
    </location>
</feature>
<reference evidence="6 7" key="1">
    <citation type="journal article" date="2021" name="Sci. Rep.">
        <title>Genome analysis of a halophilic bacterium Halomonas malpeensis YU-PRIM-29(T) reveals its exopolysaccharide and pigment producing capabilities.</title>
        <authorList>
            <person name="Athmika"/>
            <person name="Ghate S.D."/>
            <person name="Arun A.B."/>
            <person name="Rao S.S."/>
            <person name="Kumar S.T.A."/>
            <person name="Kandiyil M.K."/>
            <person name="Saptami K."/>
            <person name="Rekha P.D."/>
        </authorList>
    </citation>
    <scope>NUCLEOTIDE SEQUENCE [LARGE SCALE GENOMIC DNA]</scope>
    <source>
        <strain evidence="7">prim 29</strain>
    </source>
</reference>
<dbReference type="EMBL" id="WHVL01000003">
    <property type="protein sequence ID" value="MCB8889349.1"/>
    <property type="molecule type" value="Genomic_DNA"/>
</dbReference>
<gene>
    <name evidence="6" type="ORF">GEV37_09520</name>
</gene>
<keyword evidence="1" id="KW-0805">Transcription regulation</keyword>
<dbReference type="InterPro" id="IPR009057">
    <property type="entry name" value="Homeodomain-like_sf"/>
</dbReference>
<dbReference type="Gene3D" id="1.10.357.10">
    <property type="entry name" value="Tetracycline Repressor, domain 2"/>
    <property type="match status" value="1"/>
</dbReference>
<dbReference type="PANTHER" id="PTHR47506:SF1">
    <property type="entry name" value="HTH-TYPE TRANSCRIPTIONAL REGULATOR YJDC"/>
    <property type="match status" value="1"/>
</dbReference>
<dbReference type="SUPFAM" id="SSF48498">
    <property type="entry name" value="Tetracyclin repressor-like, C-terminal domain"/>
    <property type="match status" value="1"/>
</dbReference>
<evidence type="ECO:0000256" key="2">
    <source>
        <dbReference type="ARBA" id="ARBA00023125"/>
    </source>
</evidence>
<dbReference type="Pfam" id="PF16925">
    <property type="entry name" value="TetR_C_13"/>
    <property type="match status" value="1"/>
</dbReference>
<evidence type="ECO:0000313" key="6">
    <source>
        <dbReference type="EMBL" id="MCB8889349.1"/>
    </source>
</evidence>
<evidence type="ECO:0000256" key="4">
    <source>
        <dbReference type="PROSITE-ProRule" id="PRU00335"/>
    </source>
</evidence>
<feature type="DNA-binding region" description="H-T-H motif" evidence="4">
    <location>
        <begin position="24"/>
        <end position="43"/>
    </location>
</feature>
<keyword evidence="7" id="KW-1185">Reference proteome</keyword>